<proteinExistence type="predicted"/>
<organism evidence="1 2">
    <name type="scientific">Deinococcus cavernae</name>
    <dbReference type="NCBI Taxonomy" id="2320857"/>
    <lineage>
        <taxon>Bacteria</taxon>
        <taxon>Thermotogati</taxon>
        <taxon>Deinococcota</taxon>
        <taxon>Deinococci</taxon>
        <taxon>Deinococcales</taxon>
        <taxon>Deinococcaceae</taxon>
        <taxon>Deinococcus</taxon>
    </lineage>
</organism>
<name>A0A418VE95_9DEIO</name>
<comment type="caution">
    <text evidence="1">The sequence shown here is derived from an EMBL/GenBank/DDBJ whole genome shotgun (WGS) entry which is preliminary data.</text>
</comment>
<evidence type="ECO:0000313" key="2">
    <source>
        <dbReference type="Proteomes" id="UP000286287"/>
    </source>
</evidence>
<evidence type="ECO:0000313" key="1">
    <source>
        <dbReference type="EMBL" id="RJF74430.1"/>
    </source>
</evidence>
<dbReference type="Proteomes" id="UP000286287">
    <property type="component" value="Unassembled WGS sequence"/>
</dbReference>
<sequence>MTAPQDIPGTLVTAVGCALELQRLAPAPGLSICDLEDLLNKLRGAQQTGRLEVTPLEVAQLHAALLLTCAAVLNPELASAVRTPLTVSPEQLQAANRFLRGGLPPQWQSLHPPELTGPQAAPV</sequence>
<protein>
    <submittedName>
        <fullName evidence="1">Uncharacterized protein</fullName>
    </submittedName>
</protein>
<dbReference type="EMBL" id="QYUJ01000010">
    <property type="protein sequence ID" value="RJF74430.1"/>
    <property type="molecule type" value="Genomic_DNA"/>
</dbReference>
<dbReference type="RefSeq" id="WP_119761334.1">
    <property type="nucleotide sequence ID" value="NZ_QYUJ01000010.1"/>
</dbReference>
<accession>A0A418VE95</accession>
<keyword evidence="2" id="KW-1185">Reference proteome</keyword>
<gene>
    <name evidence="1" type="ORF">D3875_03905</name>
</gene>
<reference evidence="1 2" key="1">
    <citation type="submission" date="2018-09" db="EMBL/GenBank/DDBJ databases">
        <authorList>
            <person name="Zhu H."/>
        </authorList>
    </citation>
    <scope>NUCLEOTIDE SEQUENCE [LARGE SCALE GENOMIC DNA]</scope>
    <source>
        <strain evidence="1 2">K2S05-167</strain>
    </source>
</reference>
<dbReference type="AlphaFoldDB" id="A0A418VE95"/>